<dbReference type="EMBL" id="CP133720">
    <property type="protein sequence ID" value="WMW81297.1"/>
    <property type="molecule type" value="Genomic_DNA"/>
</dbReference>
<reference evidence="18" key="1">
    <citation type="submission" date="2023-09" db="EMBL/GenBank/DDBJ databases">
        <title>Undibacterium sp. 20NA77.5 isolated from freshwater.</title>
        <authorList>
            <person name="Le V."/>
            <person name="Ko S.-R."/>
            <person name="Ahn C.-Y."/>
            <person name="Oh H.-M."/>
        </authorList>
    </citation>
    <scope>NUCLEOTIDE SEQUENCE</scope>
    <source>
        <strain evidence="18">20NA77.5</strain>
    </source>
</reference>
<sequence length="575" mass="63867">MATREQFSLTGLFSSRLFWKFFAAILLAQVAATLAIGAAIWWKNRQATSVETQLQLLDTSPRASESIESAAATLQFGGEAALMQLLQKMQHHRVTVVDLGTDKKTDLIGRPISASMLQEAELELQRTDRNEFSKASVRKLELKGKSYLLFLLKPTQLPSRGLHEIDHMLPTIGSADSGPRNQQHDQARDRDGGLNRHQGPQGHPAQPPSERQEPRRVAPPPPPLPPANEGAAADFPSLETNHPSSPPLGADRGPQHRDGPKRDMKGPPRNSVLTPWVLIAAAIFVSLTFAAFLAWLFTRPLMALQTAFEEAAQGKLEPRFTERKHLIDDELHQLGRSFDHMASRLRAVMDQQTKLMHDVSHELRSPLARMQAAIGLIHQQPDRTLTYLDRIERESGRMDHLIEELLTLARLEAGAFAVPKEAIYISEVMDAMIDDWRFEAEQQGQTIDYTLTQDFKMLAQFDLIARAIENVVRNAIKYSPTQSQIRIIVDQLTSDAHADAFGIVQVADQGPGVAESDLASIFDPFYRSSATTQAVHGHGLGLAITKQIVHHHQGTIIARNRTEGGLQISLQFPLA</sequence>
<dbReference type="InterPro" id="IPR050398">
    <property type="entry name" value="HssS/ArlS-like"/>
</dbReference>
<keyword evidence="11 15" id="KW-1133">Transmembrane helix</keyword>
<keyword evidence="8" id="KW-0547">Nucleotide-binding</keyword>
<organism evidence="18 19">
    <name type="scientific">Undibacterium cyanobacteriorum</name>
    <dbReference type="NCBI Taxonomy" id="3073561"/>
    <lineage>
        <taxon>Bacteria</taxon>
        <taxon>Pseudomonadati</taxon>
        <taxon>Pseudomonadota</taxon>
        <taxon>Betaproteobacteria</taxon>
        <taxon>Burkholderiales</taxon>
        <taxon>Oxalobacteraceae</taxon>
        <taxon>Undibacterium</taxon>
    </lineage>
</organism>
<evidence type="ECO:0000313" key="18">
    <source>
        <dbReference type="EMBL" id="WMW81297.1"/>
    </source>
</evidence>
<evidence type="ECO:0000256" key="15">
    <source>
        <dbReference type="SAM" id="Phobius"/>
    </source>
</evidence>
<dbReference type="InterPro" id="IPR003661">
    <property type="entry name" value="HisK_dim/P_dom"/>
</dbReference>
<evidence type="ECO:0000256" key="3">
    <source>
        <dbReference type="ARBA" id="ARBA00012438"/>
    </source>
</evidence>
<dbReference type="PANTHER" id="PTHR45528">
    <property type="entry name" value="SENSOR HISTIDINE KINASE CPXA"/>
    <property type="match status" value="1"/>
</dbReference>
<dbReference type="PROSITE" id="PS50885">
    <property type="entry name" value="HAMP"/>
    <property type="match status" value="1"/>
</dbReference>
<evidence type="ECO:0000256" key="9">
    <source>
        <dbReference type="ARBA" id="ARBA00022777"/>
    </source>
</evidence>
<dbReference type="SUPFAM" id="SSF47384">
    <property type="entry name" value="Homodimeric domain of signal transducing histidine kinase"/>
    <property type="match status" value="1"/>
</dbReference>
<keyword evidence="12" id="KW-0902">Two-component regulatory system</keyword>
<dbReference type="Gene3D" id="3.30.565.10">
    <property type="entry name" value="Histidine kinase-like ATPase, C-terminal domain"/>
    <property type="match status" value="1"/>
</dbReference>
<dbReference type="SMART" id="SM00388">
    <property type="entry name" value="HisKA"/>
    <property type="match status" value="1"/>
</dbReference>
<dbReference type="InterPro" id="IPR036097">
    <property type="entry name" value="HisK_dim/P_sf"/>
</dbReference>
<accession>A0ABY9RLM5</accession>
<evidence type="ECO:0000256" key="14">
    <source>
        <dbReference type="SAM" id="MobiDB-lite"/>
    </source>
</evidence>
<evidence type="ECO:0000256" key="8">
    <source>
        <dbReference type="ARBA" id="ARBA00022741"/>
    </source>
</evidence>
<evidence type="ECO:0000256" key="12">
    <source>
        <dbReference type="ARBA" id="ARBA00023012"/>
    </source>
</evidence>
<dbReference type="SMART" id="SM00387">
    <property type="entry name" value="HATPase_c"/>
    <property type="match status" value="1"/>
</dbReference>
<dbReference type="PRINTS" id="PR00344">
    <property type="entry name" value="BCTRLSENSOR"/>
</dbReference>
<evidence type="ECO:0000256" key="5">
    <source>
        <dbReference type="ARBA" id="ARBA00022553"/>
    </source>
</evidence>
<evidence type="ECO:0000256" key="4">
    <source>
        <dbReference type="ARBA" id="ARBA00022475"/>
    </source>
</evidence>
<keyword evidence="10 18" id="KW-0067">ATP-binding</keyword>
<gene>
    <name evidence="18" type="ORF">RF679_03200</name>
</gene>
<keyword evidence="19" id="KW-1185">Reference proteome</keyword>
<feature type="region of interest" description="Disordered" evidence="14">
    <location>
        <begin position="169"/>
        <end position="269"/>
    </location>
</feature>
<protein>
    <recommendedName>
        <fullName evidence="3">histidine kinase</fullName>
        <ecNumber evidence="3">2.7.13.3</ecNumber>
    </recommendedName>
</protein>
<evidence type="ECO:0000259" key="16">
    <source>
        <dbReference type="PROSITE" id="PS50109"/>
    </source>
</evidence>
<feature type="transmembrane region" description="Helical" evidence="15">
    <location>
        <begin position="21"/>
        <end position="42"/>
    </location>
</feature>
<dbReference type="InterPro" id="IPR004358">
    <property type="entry name" value="Sig_transdc_His_kin-like_C"/>
</dbReference>
<feature type="transmembrane region" description="Helical" evidence="15">
    <location>
        <begin position="276"/>
        <end position="297"/>
    </location>
</feature>
<dbReference type="InterPro" id="IPR003660">
    <property type="entry name" value="HAMP_dom"/>
</dbReference>
<comment type="catalytic activity">
    <reaction evidence="1">
        <text>ATP + protein L-histidine = ADP + protein N-phospho-L-histidine.</text>
        <dbReference type="EC" id="2.7.13.3"/>
    </reaction>
</comment>
<feature type="compositionally biased region" description="Pro residues" evidence="14">
    <location>
        <begin position="217"/>
        <end position="226"/>
    </location>
</feature>
<keyword evidence="4" id="KW-1003">Cell membrane</keyword>
<evidence type="ECO:0000313" key="19">
    <source>
        <dbReference type="Proteomes" id="UP001181355"/>
    </source>
</evidence>
<evidence type="ECO:0000259" key="17">
    <source>
        <dbReference type="PROSITE" id="PS50885"/>
    </source>
</evidence>
<dbReference type="CDD" id="cd00082">
    <property type="entry name" value="HisKA"/>
    <property type="match status" value="1"/>
</dbReference>
<dbReference type="CDD" id="cd06225">
    <property type="entry name" value="HAMP"/>
    <property type="match status" value="1"/>
</dbReference>
<keyword evidence="7 15" id="KW-0812">Transmembrane</keyword>
<evidence type="ECO:0000256" key="13">
    <source>
        <dbReference type="ARBA" id="ARBA00023136"/>
    </source>
</evidence>
<dbReference type="InterPro" id="IPR036890">
    <property type="entry name" value="HATPase_C_sf"/>
</dbReference>
<comment type="subcellular location">
    <subcellularLocation>
        <location evidence="2">Cell membrane</location>
        <topology evidence="2">Multi-pass membrane protein</topology>
    </subcellularLocation>
</comment>
<keyword evidence="5" id="KW-0597">Phosphoprotein</keyword>
<evidence type="ECO:0000256" key="1">
    <source>
        <dbReference type="ARBA" id="ARBA00000085"/>
    </source>
</evidence>
<keyword evidence="6" id="KW-0808">Transferase</keyword>
<feature type="domain" description="Histidine kinase" evidence="16">
    <location>
        <begin position="358"/>
        <end position="575"/>
    </location>
</feature>
<dbReference type="Pfam" id="PF00512">
    <property type="entry name" value="HisKA"/>
    <property type="match status" value="1"/>
</dbReference>
<name>A0ABY9RLM5_9BURK</name>
<dbReference type="PROSITE" id="PS50109">
    <property type="entry name" value="HIS_KIN"/>
    <property type="match status" value="1"/>
</dbReference>
<dbReference type="GO" id="GO:0005524">
    <property type="term" value="F:ATP binding"/>
    <property type="evidence" value="ECO:0007669"/>
    <property type="project" value="UniProtKB-KW"/>
</dbReference>
<dbReference type="SUPFAM" id="SSF158472">
    <property type="entry name" value="HAMP domain-like"/>
    <property type="match status" value="1"/>
</dbReference>
<dbReference type="Gene3D" id="1.10.287.130">
    <property type="match status" value="1"/>
</dbReference>
<evidence type="ECO:0000256" key="7">
    <source>
        <dbReference type="ARBA" id="ARBA00022692"/>
    </source>
</evidence>
<dbReference type="RefSeq" id="WP_309482777.1">
    <property type="nucleotide sequence ID" value="NZ_CP133720.1"/>
</dbReference>
<feature type="compositionally biased region" description="Basic and acidic residues" evidence="14">
    <location>
        <begin position="253"/>
        <end position="266"/>
    </location>
</feature>
<dbReference type="InterPro" id="IPR003594">
    <property type="entry name" value="HATPase_dom"/>
</dbReference>
<dbReference type="Pfam" id="PF02518">
    <property type="entry name" value="HATPase_c"/>
    <property type="match status" value="1"/>
</dbReference>
<feature type="domain" description="HAMP" evidence="17">
    <location>
        <begin position="295"/>
        <end position="350"/>
    </location>
</feature>
<dbReference type="Gene3D" id="6.10.340.10">
    <property type="match status" value="1"/>
</dbReference>
<evidence type="ECO:0000256" key="11">
    <source>
        <dbReference type="ARBA" id="ARBA00022989"/>
    </source>
</evidence>
<evidence type="ECO:0000256" key="2">
    <source>
        <dbReference type="ARBA" id="ARBA00004651"/>
    </source>
</evidence>
<dbReference type="Proteomes" id="UP001181355">
    <property type="component" value="Chromosome"/>
</dbReference>
<evidence type="ECO:0000256" key="6">
    <source>
        <dbReference type="ARBA" id="ARBA00022679"/>
    </source>
</evidence>
<keyword evidence="9" id="KW-0418">Kinase</keyword>
<dbReference type="Pfam" id="PF00672">
    <property type="entry name" value="HAMP"/>
    <property type="match status" value="1"/>
</dbReference>
<dbReference type="PANTHER" id="PTHR45528:SF1">
    <property type="entry name" value="SENSOR HISTIDINE KINASE CPXA"/>
    <property type="match status" value="1"/>
</dbReference>
<proteinExistence type="predicted"/>
<feature type="compositionally biased region" description="Basic and acidic residues" evidence="14">
    <location>
        <begin position="182"/>
        <end position="194"/>
    </location>
</feature>
<evidence type="ECO:0000256" key="10">
    <source>
        <dbReference type="ARBA" id="ARBA00022840"/>
    </source>
</evidence>
<keyword evidence="13 15" id="KW-0472">Membrane</keyword>
<dbReference type="InterPro" id="IPR005467">
    <property type="entry name" value="His_kinase_dom"/>
</dbReference>
<dbReference type="SUPFAM" id="SSF55874">
    <property type="entry name" value="ATPase domain of HSP90 chaperone/DNA topoisomerase II/histidine kinase"/>
    <property type="match status" value="1"/>
</dbReference>
<dbReference type="SMART" id="SM00304">
    <property type="entry name" value="HAMP"/>
    <property type="match status" value="1"/>
</dbReference>
<dbReference type="EC" id="2.7.13.3" evidence="3"/>